<comment type="caution">
    <text evidence="5">The sequence shown here is derived from an EMBL/GenBank/DDBJ whole genome shotgun (WGS) entry which is preliminary data.</text>
</comment>
<protein>
    <recommendedName>
        <fullName evidence="4">RecQ mediated genome instability protein 1 OB-fold domain-containing protein</fullName>
    </recommendedName>
</protein>
<evidence type="ECO:0000256" key="1">
    <source>
        <dbReference type="ARBA" id="ARBA00004123"/>
    </source>
</evidence>
<accession>A0ABC8INZ8</accession>
<feature type="compositionally biased region" description="Basic residues" evidence="3">
    <location>
        <begin position="424"/>
        <end position="447"/>
    </location>
</feature>
<dbReference type="Pfam" id="PF08585">
    <property type="entry name" value="RMI1_N_C"/>
    <property type="match status" value="1"/>
</dbReference>
<feature type="domain" description="RecQ mediated genome instability protein 1 OB-fold" evidence="4">
    <location>
        <begin position="86"/>
        <end position="188"/>
    </location>
</feature>
<evidence type="ECO:0000256" key="2">
    <source>
        <dbReference type="ARBA" id="ARBA00023242"/>
    </source>
</evidence>
<feature type="compositionally biased region" description="Basic and acidic residues" evidence="3">
    <location>
        <begin position="318"/>
        <end position="329"/>
    </location>
</feature>
<evidence type="ECO:0000259" key="4">
    <source>
        <dbReference type="Pfam" id="PF08585"/>
    </source>
</evidence>
<dbReference type="Gene3D" id="2.40.50.770">
    <property type="entry name" value="RecQ-mediated genome instability protein Rmi1, C-terminal domain"/>
    <property type="match status" value="1"/>
</dbReference>
<keyword evidence="6" id="KW-1185">Reference proteome</keyword>
<name>A0ABC8INZ8_ERUVS</name>
<keyword evidence="2" id="KW-0539">Nucleus</keyword>
<feature type="compositionally biased region" description="Basic residues" evidence="3">
    <location>
        <begin position="330"/>
        <end position="340"/>
    </location>
</feature>
<dbReference type="SMART" id="SM01161">
    <property type="entry name" value="DUF1767"/>
    <property type="match status" value="1"/>
</dbReference>
<feature type="region of interest" description="Disordered" evidence="3">
    <location>
        <begin position="193"/>
        <end position="300"/>
    </location>
</feature>
<organism evidence="5 6">
    <name type="scientific">Eruca vesicaria subsp. sativa</name>
    <name type="common">Garden rocket</name>
    <name type="synonym">Eruca sativa</name>
    <dbReference type="NCBI Taxonomy" id="29727"/>
    <lineage>
        <taxon>Eukaryota</taxon>
        <taxon>Viridiplantae</taxon>
        <taxon>Streptophyta</taxon>
        <taxon>Embryophyta</taxon>
        <taxon>Tracheophyta</taxon>
        <taxon>Spermatophyta</taxon>
        <taxon>Magnoliopsida</taxon>
        <taxon>eudicotyledons</taxon>
        <taxon>Gunneridae</taxon>
        <taxon>Pentapetalae</taxon>
        <taxon>rosids</taxon>
        <taxon>malvids</taxon>
        <taxon>Brassicales</taxon>
        <taxon>Brassicaceae</taxon>
        <taxon>Brassiceae</taxon>
        <taxon>Eruca</taxon>
    </lineage>
</organism>
<feature type="region of interest" description="Disordered" evidence="3">
    <location>
        <begin position="318"/>
        <end position="376"/>
    </location>
</feature>
<evidence type="ECO:0000313" key="5">
    <source>
        <dbReference type="EMBL" id="CAH8286144.1"/>
    </source>
</evidence>
<dbReference type="AlphaFoldDB" id="A0ABC8INZ8"/>
<dbReference type="InterPro" id="IPR042470">
    <property type="entry name" value="RMI1_N_C_sf"/>
</dbReference>
<feature type="compositionally biased region" description="Basic and acidic residues" evidence="3">
    <location>
        <begin position="264"/>
        <end position="288"/>
    </location>
</feature>
<dbReference type="Proteomes" id="UP001642260">
    <property type="component" value="Unassembled WGS sequence"/>
</dbReference>
<dbReference type="EMBL" id="CAKOAT010033336">
    <property type="protein sequence ID" value="CAH8286144.1"/>
    <property type="molecule type" value="Genomic_DNA"/>
</dbReference>
<dbReference type="PANTHER" id="PTHR13681">
    <property type="entry name" value="SURVIVAL OF MOTOR NEURON-RELATED-SPLICING FACTOR 30-RELATED"/>
    <property type="match status" value="1"/>
</dbReference>
<comment type="subcellular location">
    <subcellularLocation>
        <location evidence="1">Nucleus</location>
    </subcellularLocation>
</comment>
<dbReference type="PANTHER" id="PTHR13681:SF24">
    <property type="entry name" value="TUDOR DOMAIN-CONTAINING PROTEIN 3"/>
    <property type="match status" value="1"/>
</dbReference>
<sequence length="447" mass="48829">MEGTSSSSAAGNTHTAVINTLTNRGWCFKEADYLNPLVTQISSSIGATNQTPAIVDSVEAELLNMDIRLIGGKSLPDATELRRCSHLQGPKVLQISSVRDVTKSSAEEFLGSSTGKRVLKLVLTDGKIEISALEYSHIPSLNNDVVPGTKVRLENKAVVRDGLVCLTPKEVTVLGGRVESLFEEWQMKRKYASLSRSTGRQSQEGKDRDGPPPFEELQIRKGSHHRDSYKTTSRTIEPTAAERAAKQTGGEKGETSEVAGNKIGADKNLQRSSADSDPKISVKVENQEKPSSSDTRPKQAVEAVPLQNQAAAQVLLEKMRHSGSNERQYRGRRGRGRGRGRGREEDDSAVFTLEEWEKRNTSGGAAATANHPSDTTRDEDLAWQLQNQFDLEDSYGQEVHGSGAADIRMNMFDYGRTDDSFGHGRGRGGRGRGRGRGRGHRGGRGRF</sequence>
<proteinExistence type="predicted"/>
<reference evidence="5 6" key="1">
    <citation type="submission" date="2022-03" db="EMBL/GenBank/DDBJ databases">
        <authorList>
            <person name="Macdonald S."/>
            <person name="Ahmed S."/>
            <person name="Newling K."/>
        </authorList>
    </citation>
    <scope>NUCLEOTIDE SEQUENCE [LARGE SCALE GENOMIC DNA]</scope>
</reference>
<gene>
    <name evidence="5" type="ORF">ERUC_LOCUS984</name>
</gene>
<dbReference type="GO" id="GO:0005634">
    <property type="term" value="C:nucleus"/>
    <property type="evidence" value="ECO:0007669"/>
    <property type="project" value="UniProtKB-SubCell"/>
</dbReference>
<evidence type="ECO:0000256" key="3">
    <source>
        <dbReference type="SAM" id="MobiDB-lite"/>
    </source>
</evidence>
<evidence type="ECO:0000313" key="6">
    <source>
        <dbReference type="Proteomes" id="UP001642260"/>
    </source>
</evidence>
<dbReference type="InterPro" id="IPR013894">
    <property type="entry name" value="RMI1_OB"/>
</dbReference>
<feature type="compositionally biased region" description="Basic and acidic residues" evidence="3">
    <location>
        <begin position="243"/>
        <end position="255"/>
    </location>
</feature>
<feature type="region of interest" description="Disordered" evidence="3">
    <location>
        <begin position="416"/>
        <end position="447"/>
    </location>
</feature>